<evidence type="ECO:0000256" key="2">
    <source>
        <dbReference type="ARBA" id="ARBA00023604"/>
    </source>
</evidence>
<dbReference type="AlphaFoldDB" id="A0A6J3MFL9"/>
<reference evidence="4" key="1">
    <citation type="submission" date="2020-01" db="EMBL/GenBank/DDBJ databases">
        <authorList>
            <consortium name="DOE Joint Genome Institute"/>
            <person name="Haridas S."/>
            <person name="Albert R."/>
            <person name="Binder M."/>
            <person name="Bloem J."/>
            <person name="Labutti K."/>
            <person name="Salamov A."/>
            <person name="Andreopoulos B."/>
            <person name="Baker S.E."/>
            <person name="Barry K."/>
            <person name="Bills G."/>
            <person name="Bluhm B.H."/>
            <person name="Cannon C."/>
            <person name="Castanera R."/>
            <person name="Culley D.E."/>
            <person name="Daum C."/>
            <person name="Ezra D."/>
            <person name="Gonzalez J.B."/>
            <person name="Henrissat B."/>
            <person name="Kuo A."/>
            <person name="Liang C."/>
            <person name="Lipzen A."/>
            <person name="Lutzoni F."/>
            <person name="Magnuson J."/>
            <person name="Mondo S."/>
            <person name="Nolan M."/>
            <person name="Ohm R."/>
            <person name="Pangilinan J."/>
            <person name="Park H.-J."/>
            <person name="Ramirez L."/>
            <person name="Alfaro M."/>
            <person name="Sun H."/>
            <person name="Tritt A."/>
            <person name="Yoshinaga Y."/>
            <person name="Zwiers L.-H."/>
            <person name="Turgeon B.G."/>
            <person name="Goodwin S.B."/>
            <person name="Spatafora J.W."/>
            <person name="Crous P.W."/>
            <person name="Grigoriev I.V."/>
        </authorList>
    </citation>
    <scope>NUCLEOTIDE SEQUENCE</scope>
    <source>
        <strain evidence="4">CBS 342.82</strain>
    </source>
</reference>
<dbReference type="OrthoDB" id="412788at2759"/>
<sequence>MATETAKPLTPGPTTAKIAYQHDDVKEVCIMVGTIGGARYPTTLNKVDVTINDLRTTPEYKPTLDKNGFSMISGQKPLHKELKGGDPKVVEEVYAEITETLKRETGCSDVYIFSHIVRDDPFQRILDVPADADPNTKWPHKTTAQFGHVDQSYYGAGTTLQNTFGRIPEDRAETLRRLEKTHRWAIINTWRPIANVTREPLAIADGNTVSDADLTTMEVDPAALVGPGAPHSELWQARHKPGHKWWYASNMTNEEGLLIKCFDTRMETGEDATCRRALHSAFVHPEDNGPPRQSCEFRAFCFWADEERKGDEVEHAYDNSFRVPVAAA</sequence>
<proteinExistence type="inferred from homology"/>
<dbReference type="PANTHER" id="PTHR34598:SF3">
    <property type="entry name" value="OXIDOREDUCTASE AN1597"/>
    <property type="match status" value="1"/>
</dbReference>
<reference evidence="4" key="3">
    <citation type="submission" date="2025-08" db="UniProtKB">
        <authorList>
            <consortium name="RefSeq"/>
        </authorList>
    </citation>
    <scope>IDENTIFICATION</scope>
    <source>
        <strain evidence="4">CBS 342.82</strain>
    </source>
</reference>
<dbReference type="Proteomes" id="UP000504637">
    <property type="component" value="Unplaced"/>
</dbReference>
<dbReference type="GeneID" id="54356771"/>
<comment type="similarity">
    <text evidence="2">Belongs to the asaB hydroxylase/desaturase family.</text>
</comment>
<dbReference type="RefSeq" id="XP_033463674.1">
    <property type="nucleotide sequence ID" value="XM_033598972.1"/>
</dbReference>
<dbReference type="GO" id="GO:0016491">
    <property type="term" value="F:oxidoreductase activity"/>
    <property type="evidence" value="ECO:0007669"/>
    <property type="project" value="UniProtKB-KW"/>
</dbReference>
<accession>A0A6J3MFL9</accession>
<protein>
    <submittedName>
        <fullName evidence="4">Uncharacterized protein</fullName>
    </submittedName>
</protein>
<reference evidence="4" key="2">
    <citation type="submission" date="2020-04" db="EMBL/GenBank/DDBJ databases">
        <authorList>
            <consortium name="NCBI Genome Project"/>
        </authorList>
    </citation>
    <scope>NUCLEOTIDE SEQUENCE</scope>
    <source>
        <strain evidence="4">CBS 342.82</strain>
    </source>
</reference>
<evidence type="ECO:0000313" key="3">
    <source>
        <dbReference type="Proteomes" id="UP000504637"/>
    </source>
</evidence>
<dbReference type="InterPro" id="IPR044053">
    <property type="entry name" value="AsaB-like"/>
</dbReference>
<gene>
    <name evidence="4" type="ORF">K489DRAFT_121717</name>
</gene>
<keyword evidence="1" id="KW-0560">Oxidoreductase</keyword>
<keyword evidence="3" id="KW-1185">Reference proteome</keyword>
<organism evidence="4">
    <name type="scientific">Dissoconium aciculare CBS 342.82</name>
    <dbReference type="NCBI Taxonomy" id="1314786"/>
    <lineage>
        <taxon>Eukaryota</taxon>
        <taxon>Fungi</taxon>
        <taxon>Dikarya</taxon>
        <taxon>Ascomycota</taxon>
        <taxon>Pezizomycotina</taxon>
        <taxon>Dothideomycetes</taxon>
        <taxon>Dothideomycetidae</taxon>
        <taxon>Mycosphaerellales</taxon>
        <taxon>Dissoconiaceae</taxon>
        <taxon>Dissoconium</taxon>
    </lineage>
</organism>
<dbReference type="NCBIfam" id="NF041278">
    <property type="entry name" value="CmcJ_NvfI_EfuI"/>
    <property type="match status" value="1"/>
</dbReference>
<evidence type="ECO:0000256" key="1">
    <source>
        <dbReference type="ARBA" id="ARBA00023002"/>
    </source>
</evidence>
<name>A0A6J3MFL9_9PEZI</name>
<evidence type="ECO:0000313" key="4">
    <source>
        <dbReference type="RefSeq" id="XP_033463674.1"/>
    </source>
</evidence>
<dbReference type="PANTHER" id="PTHR34598">
    <property type="entry name" value="BLL6449 PROTEIN"/>
    <property type="match status" value="1"/>
</dbReference>